<keyword evidence="3 5" id="KW-0326">Glycosidase</keyword>
<evidence type="ECO:0000256" key="2">
    <source>
        <dbReference type="ARBA" id="ARBA00022801"/>
    </source>
</evidence>
<dbReference type="InterPro" id="IPR017853">
    <property type="entry name" value="GH"/>
</dbReference>
<gene>
    <name evidence="5" type="ORF">C7B47_06495</name>
</gene>
<evidence type="ECO:0000256" key="3">
    <source>
        <dbReference type="ARBA" id="ARBA00023295"/>
    </source>
</evidence>
<dbReference type="CDD" id="cd11338">
    <property type="entry name" value="AmyAc_CMD"/>
    <property type="match status" value="1"/>
</dbReference>
<name>A0A2T2X0B0_SULTH</name>
<dbReference type="EMBL" id="PXYX01000009">
    <property type="protein sequence ID" value="PSR27924.1"/>
    <property type="molecule type" value="Genomic_DNA"/>
</dbReference>
<dbReference type="SMART" id="SM00642">
    <property type="entry name" value="Aamy"/>
    <property type="match status" value="1"/>
</dbReference>
<dbReference type="SUPFAM" id="SSF51445">
    <property type="entry name" value="(Trans)glycosidases"/>
    <property type="match status" value="1"/>
</dbReference>
<dbReference type="SUPFAM" id="SSF81296">
    <property type="entry name" value="E set domains"/>
    <property type="match status" value="1"/>
</dbReference>
<dbReference type="CDD" id="cd02857">
    <property type="entry name" value="E_set_CDase_PDE_N"/>
    <property type="match status" value="1"/>
</dbReference>
<dbReference type="PANTHER" id="PTHR10357">
    <property type="entry name" value="ALPHA-AMYLASE FAMILY MEMBER"/>
    <property type="match status" value="1"/>
</dbReference>
<evidence type="ECO:0000259" key="4">
    <source>
        <dbReference type="SMART" id="SM00642"/>
    </source>
</evidence>
<dbReference type="AlphaFoldDB" id="A0A2T2X0B0"/>
<dbReference type="InterPro" id="IPR045857">
    <property type="entry name" value="O16G_dom_2"/>
</dbReference>
<dbReference type="Gene3D" id="3.20.20.80">
    <property type="entry name" value="Glycosidases"/>
    <property type="match status" value="1"/>
</dbReference>
<dbReference type="InterPro" id="IPR013783">
    <property type="entry name" value="Ig-like_fold"/>
</dbReference>
<evidence type="ECO:0000313" key="6">
    <source>
        <dbReference type="Proteomes" id="UP000242705"/>
    </source>
</evidence>
<dbReference type="InterPro" id="IPR014756">
    <property type="entry name" value="Ig_E-set"/>
</dbReference>
<evidence type="ECO:0000313" key="5">
    <source>
        <dbReference type="EMBL" id="PSR27924.1"/>
    </source>
</evidence>
<comment type="similarity">
    <text evidence="1">Belongs to the glycosyl hydrolase 13 family.</text>
</comment>
<evidence type="ECO:0000256" key="1">
    <source>
        <dbReference type="ARBA" id="ARBA00008061"/>
    </source>
</evidence>
<dbReference type="Gene3D" id="2.60.40.10">
    <property type="entry name" value="Immunoglobulins"/>
    <property type="match status" value="1"/>
</dbReference>
<dbReference type="Gene3D" id="3.90.400.10">
    <property type="entry name" value="Oligo-1,6-glucosidase, Domain 2"/>
    <property type="match status" value="1"/>
</dbReference>
<dbReference type="PANTHER" id="PTHR10357:SF210">
    <property type="entry name" value="MALTODEXTRIN GLUCOSIDASE"/>
    <property type="match status" value="1"/>
</dbReference>
<keyword evidence="2" id="KW-0378">Hydrolase</keyword>
<protein>
    <submittedName>
        <fullName evidence="5">Alpha-glycosidase</fullName>
    </submittedName>
</protein>
<dbReference type="InterPro" id="IPR004185">
    <property type="entry name" value="Glyco_hydro_13_lg-like_dom"/>
</dbReference>
<reference evidence="5 6" key="1">
    <citation type="journal article" date="2014" name="BMC Genomics">
        <title>Comparison of environmental and isolate Sulfobacillus genomes reveals diverse carbon, sulfur, nitrogen, and hydrogen metabolisms.</title>
        <authorList>
            <person name="Justice N.B."/>
            <person name="Norman A."/>
            <person name="Brown C.T."/>
            <person name="Singh A."/>
            <person name="Thomas B.C."/>
            <person name="Banfield J.F."/>
        </authorList>
    </citation>
    <scope>NUCLEOTIDE SEQUENCE [LARGE SCALE GENOMIC DNA]</scope>
    <source>
        <strain evidence="5">AMDSBA5</strain>
    </source>
</reference>
<proteinExistence type="inferred from homology"/>
<dbReference type="Proteomes" id="UP000242705">
    <property type="component" value="Unassembled WGS sequence"/>
</dbReference>
<dbReference type="Pfam" id="PF00128">
    <property type="entry name" value="Alpha-amylase"/>
    <property type="match status" value="1"/>
</dbReference>
<dbReference type="Pfam" id="PF02903">
    <property type="entry name" value="Alpha-amylase_N"/>
    <property type="match status" value="1"/>
</dbReference>
<dbReference type="GO" id="GO:0005975">
    <property type="term" value="P:carbohydrate metabolic process"/>
    <property type="evidence" value="ECO:0007669"/>
    <property type="project" value="InterPro"/>
</dbReference>
<dbReference type="GO" id="GO:0004553">
    <property type="term" value="F:hydrolase activity, hydrolyzing O-glycosyl compounds"/>
    <property type="evidence" value="ECO:0007669"/>
    <property type="project" value="InterPro"/>
</dbReference>
<accession>A0A2T2X0B0</accession>
<feature type="domain" description="Glycosyl hydrolase family 13 catalytic" evidence="4">
    <location>
        <begin position="136"/>
        <end position="493"/>
    </location>
</feature>
<comment type="caution">
    <text evidence="5">The sequence shown here is derived from an EMBL/GenBank/DDBJ whole genome shotgun (WGS) entry which is preliminary data.</text>
</comment>
<sequence length="569" mass="66589">MIIVNNPLWARHDPWIPEAYPLNAHTLRVTLYIGKNAAKAVRVYYGDRYDKRIYRAALAKVGQNASEDIFQATLPLHTGRFQYLFEIITKELQSWTFGADGLGQDVDHDEPFQYAYIQPGEWSSDLSWINQAVCYQIFPDRFFRHRGARRPRHVTLSSWSSEPTPTSFFGGTLKGIEEKVDYLADLGVNVVYLTPIFLSPSNHRYDIVDYFRIDPLLGTMADLQSLVHKLHQHDMKLILDAVFNHTSREFFAFQDIVRNASRSPFWDWYFVEGSPVQEDPPNYETFGTHIATMPKLNVSHPEVQRYLLNVGRYWIEHADIDGWRLDVANEVDHDFWRRFRQEMKSLKPGALIIGEVWHDATPWLSGDQFDGTMNYPWRHTLLDYFVEQRRSVSELAQHLDRWQWKYPDNATRASWNLLGTHDTPRILTLLKEDLSRLKLLFLIQMTWRGIPMIYYGDEWGMTGEGDPLCRGGMTWDAPNPDLFEFVKRLILLRQQYRALSAGDLHIHHEWTAHDILEYERTTGSQTVRITINFGQKAWGLPSNRQTLFSTMDQARPYLAPWHGEIWILP</sequence>
<dbReference type="InterPro" id="IPR006047">
    <property type="entry name" value="GH13_cat_dom"/>
</dbReference>
<organism evidence="5 6">
    <name type="scientific">Sulfobacillus thermosulfidooxidans</name>
    <dbReference type="NCBI Taxonomy" id="28034"/>
    <lineage>
        <taxon>Bacteria</taxon>
        <taxon>Bacillati</taxon>
        <taxon>Bacillota</taxon>
        <taxon>Clostridia</taxon>
        <taxon>Eubacteriales</taxon>
        <taxon>Clostridiales Family XVII. Incertae Sedis</taxon>
        <taxon>Sulfobacillus</taxon>
    </lineage>
</organism>